<accession>A0ABV1RC44</accession>
<reference evidence="7 8" key="1">
    <citation type="submission" date="2024-06" db="EMBL/GenBank/DDBJ databases">
        <authorList>
            <person name="Chen R.Y."/>
        </authorList>
    </citation>
    <scope>NUCLEOTIDE SEQUENCE [LARGE SCALE GENOMIC DNA]</scope>
    <source>
        <strain evidence="7 8">D2</strain>
    </source>
</reference>
<dbReference type="InterPro" id="IPR035992">
    <property type="entry name" value="Ricin_B-like_lectins"/>
</dbReference>
<dbReference type="Pfam" id="PF04616">
    <property type="entry name" value="Glyco_hydro_43"/>
    <property type="match status" value="1"/>
</dbReference>
<feature type="domain" description="Ricin B lectin" evidence="6">
    <location>
        <begin position="399"/>
        <end position="478"/>
    </location>
</feature>
<evidence type="ECO:0000313" key="8">
    <source>
        <dbReference type="Proteomes" id="UP001467690"/>
    </source>
</evidence>
<dbReference type="CDD" id="cd23457">
    <property type="entry name" value="beta-trefoil_Ricin_SaAF-like"/>
    <property type="match status" value="1"/>
</dbReference>
<organism evidence="7 8">
    <name type="scientific">Catenovulum sediminis</name>
    <dbReference type="NCBI Taxonomy" id="1740262"/>
    <lineage>
        <taxon>Bacteria</taxon>
        <taxon>Pseudomonadati</taxon>
        <taxon>Pseudomonadota</taxon>
        <taxon>Gammaproteobacteria</taxon>
        <taxon>Alteromonadales</taxon>
        <taxon>Alteromonadaceae</taxon>
        <taxon>Catenovulum</taxon>
    </lineage>
</organism>
<dbReference type="PANTHER" id="PTHR43817">
    <property type="entry name" value="GLYCOSYL HYDROLASE"/>
    <property type="match status" value="1"/>
</dbReference>
<dbReference type="CDD" id="cd00161">
    <property type="entry name" value="beta-trefoil_Ricin-like"/>
    <property type="match status" value="1"/>
</dbReference>
<evidence type="ECO:0000256" key="3">
    <source>
        <dbReference type="ARBA" id="ARBA00022801"/>
    </source>
</evidence>
<evidence type="ECO:0000256" key="2">
    <source>
        <dbReference type="ARBA" id="ARBA00022729"/>
    </source>
</evidence>
<evidence type="ECO:0000259" key="6">
    <source>
        <dbReference type="Pfam" id="PF14200"/>
    </source>
</evidence>
<keyword evidence="3" id="KW-0378">Hydrolase</keyword>
<keyword evidence="2 5" id="KW-0732">Signal</keyword>
<dbReference type="Gene3D" id="2.115.10.20">
    <property type="entry name" value="Glycosyl hydrolase domain, family 43"/>
    <property type="match status" value="1"/>
</dbReference>
<dbReference type="PROSITE" id="PS51257">
    <property type="entry name" value="PROKAR_LIPOPROTEIN"/>
    <property type="match status" value="1"/>
</dbReference>
<dbReference type="PROSITE" id="PS50231">
    <property type="entry name" value="RICIN_B_LECTIN"/>
    <property type="match status" value="1"/>
</dbReference>
<feature type="domain" description="Ricin B lectin" evidence="6">
    <location>
        <begin position="534"/>
        <end position="624"/>
    </location>
</feature>
<name>A0ABV1RC44_9ALTE</name>
<evidence type="ECO:0000256" key="5">
    <source>
        <dbReference type="SAM" id="SignalP"/>
    </source>
</evidence>
<dbReference type="SUPFAM" id="SSF75005">
    <property type="entry name" value="Arabinanase/levansucrase/invertase"/>
    <property type="match status" value="1"/>
</dbReference>
<comment type="caution">
    <text evidence="7">The sequence shown here is derived from an EMBL/GenBank/DDBJ whole genome shotgun (WGS) entry which is preliminary data.</text>
</comment>
<protein>
    <submittedName>
        <fullName evidence="7">Family 43 glycosylhydrolase</fullName>
    </submittedName>
</protein>
<evidence type="ECO:0000313" key="7">
    <source>
        <dbReference type="EMBL" id="MER2490476.1"/>
    </source>
</evidence>
<dbReference type="CDD" id="cd18820">
    <property type="entry name" value="GH43_LbAraf43-like"/>
    <property type="match status" value="1"/>
</dbReference>
<evidence type="ECO:0000256" key="1">
    <source>
        <dbReference type="ARBA" id="ARBA00009865"/>
    </source>
</evidence>
<dbReference type="InterPro" id="IPR006710">
    <property type="entry name" value="Glyco_hydro_43"/>
</dbReference>
<feature type="signal peptide" evidence="5">
    <location>
        <begin position="1"/>
        <end position="27"/>
    </location>
</feature>
<dbReference type="Proteomes" id="UP001467690">
    <property type="component" value="Unassembled WGS sequence"/>
</dbReference>
<dbReference type="InterPro" id="IPR000772">
    <property type="entry name" value="Ricin_B_lectin"/>
</dbReference>
<dbReference type="Pfam" id="PF14200">
    <property type="entry name" value="RicinB_lectin_2"/>
    <property type="match status" value="2"/>
</dbReference>
<evidence type="ECO:0000256" key="4">
    <source>
        <dbReference type="ARBA" id="ARBA00023295"/>
    </source>
</evidence>
<gene>
    <name evidence="7" type="ORF">ABS311_01075</name>
</gene>
<keyword evidence="8" id="KW-1185">Reference proteome</keyword>
<proteinExistence type="inferred from homology"/>
<sequence>MKSNLVKSTIKSLKHLCMAGLATIALASCSATSEQAGNAQVDTRIAKDTFANPLFRNGADPWMHYYNGNYYLTTTTWTSQLVMRKSPTIAGLADAPEHYIWSGDDPSRCCNFWAFEFHPLQRPEGMRWYVIITSGVKDHFGGQRNHILESEGSDPMGPYKYAGTPMPDHWNIDGSYFEHNDELYFMWSEWHGDDQVNLISKMTNPWTLTGKRTVITKPEYDWEKSGLNVNEGPEIIKHDGRVFLTHSSSFCNTEDYKLAVVELVGEDPLEVSSWKKYDKPFFSKANGVYGPGHHGFFTSPDGTEEWLIYHGNSSPTDGCSGTRAARAQPFTWGDDGLPVFGEPLMDKQQLPVPSGEQGPLTAKVEGVRYRVINRQSGMCLLTDKNGQMTVGECQGNVSEWVLDPANDGFYRLASAAHGTFMTEENCGSEVTGVSAQPWVSSNCQRWSVDASEHGWLRFANAQSINHLQVENCSIENNQGVETGGDRFTTCTDWRLEPVSTFAMINVNSGRVVSVDKCSQELDANIVQHEYTDADCQKWQASSTGDGYYTFQSLDKSGLCLAVNGVSDGKQDIADNVVHAACNEPDSEWRFEFLQNGALRMVSRHYGLALKVADCSLKNGDNIMQQVWKDTVCQHFYFRVAE</sequence>
<dbReference type="SUPFAM" id="SSF50370">
    <property type="entry name" value="Ricin B-like lectins"/>
    <property type="match status" value="2"/>
</dbReference>
<dbReference type="RefSeq" id="WP_143870200.1">
    <property type="nucleotide sequence ID" value="NZ_CP041660.1"/>
</dbReference>
<dbReference type="EMBL" id="JBELOE010000054">
    <property type="protein sequence ID" value="MER2490476.1"/>
    <property type="molecule type" value="Genomic_DNA"/>
</dbReference>
<keyword evidence="4" id="KW-0326">Glycosidase</keyword>
<dbReference type="Gene3D" id="2.80.10.50">
    <property type="match status" value="2"/>
</dbReference>
<dbReference type="InterPro" id="IPR023296">
    <property type="entry name" value="Glyco_hydro_beta-prop_sf"/>
</dbReference>
<feature type="chain" id="PRO_5045099565" evidence="5">
    <location>
        <begin position="28"/>
        <end position="641"/>
    </location>
</feature>
<comment type="similarity">
    <text evidence="1">Belongs to the glycosyl hydrolase 43 family.</text>
</comment>
<dbReference type="PANTHER" id="PTHR43817:SF1">
    <property type="entry name" value="HYDROLASE, FAMILY 43, PUTATIVE (AFU_ORTHOLOGUE AFUA_3G01660)-RELATED"/>
    <property type="match status" value="1"/>
</dbReference>